<evidence type="ECO:0000256" key="1">
    <source>
        <dbReference type="SAM" id="Coils"/>
    </source>
</evidence>
<evidence type="ECO:0000313" key="4">
    <source>
        <dbReference type="Proteomes" id="UP000887116"/>
    </source>
</evidence>
<evidence type="ECO:0000256" key="2">
    <source>
        <dbReference type="SAM" id="MobiDB-lite"/>
    </source>
</evidence>
<dbReference type="OrthoDB" id="6421628at2759"/>
<keyword evidence="4" id="KW-1185">Reference proteome</keyword>
<protein>
    <submittedName>
        <fullName evidence="3">Tetratricopeptide repeat protein 39B</fullName>
    </submittedName>
</protein>
<dbReference type="SMART" id="SM00028">
    <property type="entry name" value="TPR"/>
    <property type="match status" value="3"/>
</dbReference>
<comment type="caution">
    <text evidence="3">The sequence shown here is derived from an EMBL/GenBank/DDBJ whole genome shotgun (WGS) entry which is preliminary data.</text>
</comment>
<dbReference type="InterPro" id="IPR019412">
    <property type="entry name" value="IML2/TPR_39"/>
</dbReference>
<dbReference type="Pfam" id="PF10300">
    <property type="entry name" value="Iml2-TPR_39"/>
    <property type="match status" value="1"/>
</dbReference>
<evidence type="ECO:0000313" key="3">
    <source>
        <dbReference type="EMBL" id="GFQ65540.1"/>
    </source>
</evidence>
<dbReference type="AlphaFoldDB" id="A0A8X6K5R6"/>
<proteinExistence type="predicted"/>
<organism evidence="3 4">
    <name type="scientific">Trichonephila clavata</name>
    <name type="common">Joro spider</name>
    <name type="synonym">Nephila clavata</name>
    <dbReference type="NCBI Taxonomy" id="2740835"/>
    <lineage>
        <taxon>Eukaryota</taxon>
        <taxon>Metazoa</taxon>
        <taxon>Ecdysozoa</taxon>
        <taxon>Arthropoda</taxon>
        <taxon>Chelicerata</taxon>
        <taxon>Arachnida</taxon>
        <taxon>Araneae</taxon>
        <taxon>Araneomorphae</taxon>
        <taxon>Entelegynae</taxon>
        <taxon>Araneoidea</taxon>
        <taxon>Nephilidae</taxon>
        <taxon>Trichonephila</taxon>
    </lineage>
</organism>
<dbReference type="PANTHER" id="PTHR31859:SF9">
    <property type="entry name" value="TETRATRICOPEPTIDE REPEAT PROTEIN 39B"/>
    <property type="match status" value="1"/>
</dbReference>
<reference evidence="3" key="1">
    <citation type="submission" date="2020-07" db="EMBL/GenBank/DDBJ databases">
        <title>Multicomponent nature underlies the extraordinary mechanical properties of spider dragline silk.</title>
        <authorList>
            <person name="Kono N."/>
            <person name="Nakamura H."/>
            <person name="Mori M."/>
            <person name="Yoshida Y."/>
            <person name="Ohtoshi R."/>
            <person name="Malay A.D."/>
            <person name="Moran D.A.P."/>
            <person name="Tomita M."/>
            <person name="Numata K."/>
            <person name="Arakawa K."/>
        </authorList>
    </citation>
    <scope>NUCLEOTIDE SEQUENCE</scope>
</reference>
<dbReference type="InterPro" id="IPR019734">
    <property type="entry name" value="TPR_rpt"/>
</dbReference>
<accession>A0A8X6K5R6</accession>
<dbReference type="InterPro" id="IPR011990">
    <property type="entry name" value="TPR-like_helical_dom_sf"/>
</dbReference>
<keyword evidence="1" id="KW-0175">Coiled coil</keyword>
<feature type="coiled-coil region" evidence="1">
    <location>
        <begin position="73"/>
        <end position="100"/>
    </location>
</feature>
<dbReference type="Gene3D" id="1.25.40.10">
    <property type="entry name" value="Tetratricopeptide repeat domain"/>
    <property type="match status" value="1"/>
</dbReference>
<sequence length="624" mass="71332">MAGSDSEDEAFEDALDGLHIDGLPSLDESIKEAKIALDLFLQNKFAASLDSLVPWSHISTYHALGKGTMLFMQALLTMEAKEIEKAAEALRQAVDVCQRKRKKHTMSKMIRRPDYNLYTEEEVHAELCYAECLLLTAVLTFVEDQSLVNFVRGSLRIRTCYHSYKECMHILETRRWGNELRKKHFESGVRMGVGAFNLMISQLPTKVLKLLEFIGFSGNRQLGLKELDEGYAMKESLRSPLCALILVTFHTLVTYIFGCGDGDIDASEVIVNDMLVRYPEAALFIFLSGRIKQLRGQIDDAITTYQHSINVQQEWKQFHYLCYWELLWCNCFKCDWTEAAKCSDILRNECKWSPAIYTYVHASILYMMMEEGHPELRDTITELMAKVPSLKQRLAGKSIPLEKYVVRKSNKFASQGGRLIVPALELLYIWNSFPMIAKSRELTENILCRVNNVFSSLEDAKDIENRPLDDYCLILLLRGVCYTSLNRHMQAEDCFREIISCEKRIKEDIYLVPFTMTELALIKMKTSDGAEAKELLEPARHNYRGYPLETILHFRVHSILRQLRAKGHVIPTPSPKLTPLHSPDPSPNRGGDIPEFPYLKESPTMPSKRLLHPPADLGSCVSLP</sequence>
<dbReference type="PANTHER" id="PTHR31859">
    <property type="entry name" value="TETRATRICOPEPTIDE REPEAT PROTEIN 39 FAMILY MEMBER"/>
    <property type="match status" value="1"/>
</dbReference>
<dbReference type="EMBL" id="BMAO01030076">
    <property type="protein sequence ID" value="GFQ65540.1"/>
    <property type="molecule type" value="Genomic_DNA"/>
</dbReference>
<dbReference type="Proteomes" id="UP000887116">
    <property type="component" value="Unassembled WGS sequence"/>
</dbReference>
<feature type="region of interest" description="Disordered" evidence="2">
    <location>
        <begin position="570"/>
        <end position="624"/>
    </location>
</feature>
<name>A0A8X6K5R6_TRICU</name>
<feature type="compositionally biased region" description="Pro residues" evidence="2">
    <location>
        <begin position="572"/>
        <end position="586"/>
    </location>
</feature>
<dbReference type="SUPFAM" id="SSF48452">
    <property type="entry name" value="TPR-like"/>
    <property type="match status" value="1"/>
</dbReference>
<gene>
    <name evidence="3" type="primary">ttc39b</name>
    <name evidence="3" type="ORF">TNCT_532821</name>
</gene>